<keyword evidence="5" id="KW-0687">Ribonucleoprotein</keyword>
<evidence type="ECO:0000256" key="6">
    <source>
        <dbReference type="SAM" id="MobiDB-lite"/>
    </source>
</evidence>
<accession>A0A1C9CGG8</accession>
<dbReference type="RefSeq" id="YP_009297737.1">
    <property type="nucleotide sequence ID" value="NC_031178.1"/>
</dbReference>
<evidence type="ECO:0000256" key="2">
    <source>
        <dbReference type="ARBA" id="ARBA00022730"/>
    </source>
</evidence>
<name>A0A1C9CGG8_9FLOR</name>
<comment type="similarity">
    <text evidence="1">Belongs to the bacterial ribosomal protein bS20 family.</text>
</comment>
<protein>
    <submittedName>
        <fullName evidence="7">Ribosomal protein S20</fullName>
    </submittedName>
</protein>
<organism evidence="7">
    <name type="scientific">Kumanoa americana</name>
    <dbReference type="NCBI Taxonomy" id="1196377"/>
    <lineage>
        <taxon>Eukaryota</taxon>
        <taxon>Rhodophyta</taxon>
        <taxon>Florideophyceae</taxon>
        <taxon>Nemaliophycidae</taxon>
        <taxon>Batrachospermales</taxon>
        <taxon>Batrachospermaceae</taxon>
        <taxon>Kumanoa</taxon>
    </lineage>
</organism>
<dbReference type="AlphaFoldDB" id="A0A1C9CGG8"/>
<dbReference type="GO" id="GO:0003735">
    <property type="term" value="F:structural constituent of ribosome"/>
    <property type="evidence" value="ECO:0007669"/>
    <property type="project" value="InterPro"/>
</dbReference>
<dbReference type="HAMAP" id="MF_00500">
    <property type="entry name" value="Ribosomal_bS20"/>
    <property type="match status" value="1"/>
</dbReference>
<sequence>MPKKISVVKRVIIAERNHRRNKTYKSMIKTLTKKYLTSISTTEQEKELKYLKFSLNNLYSKIDKAVKKGVFHPNNGARKKSSLSKALKNINI</sequence>
<feature type="compositionally biased region" description="Low complexity" evidence="6">
    <location>
        <begin position="83"/>
        <end position="92"/>
    </location>
</feature>
<dbReference type="InterPro" id="IPR002583">
    <property type="entry name" value="Ribosomal_bS20"/>
</dbReference>
<keyword evidence="7" id="KW-0934">Plastid</keyword>
<reference evidence="7" key="1">
    <citation type="journal article" date="2018" name="PLoS ONE">
        <title>Plastid genome analysis of three Nemaliophycidae red algal species suggests environmental adaptation for iron limited habitats.</title>
        <authorList>
            <person name="Cho C.H."/>
            <person name="Choi J.W."/>
            <person name="Lam D.W."/>
            <person name="Kim K.M."/>
            <person name="Yoon H.S."/>
        </authorList>
    </citation>
    <scope>NUCLEOTIDE SEQUENCE</scope>
</reference>
<dbReference type="Pfam" id="PF01649">
    <property type="entry name" value="Ribosomal_S20p"/>
    <property type="match status" value="1"/>
</dbReference>
<feature type="region of interest" description="Disordered" evidence="6">
    <location>
        <begin position="73"/>
        <end position="92"/>
    </location>
</feature>
<dbReference type="EMBL" id="KX284725">
    <property type="protein sequence ID" value="AOM67471.1"/>
    <property type="molecule type" value="Genomic_DNA"/>
</dbReference>
<evidence type="ECO:0000256" key="1">
    <source>
        <dbReference type="ARBA" id="ARBA00007634"/>
    </source>
</evidence>
<evidence type="ECO:0000256" key="4">
    <source>
        <dbReference type="ARBA" id="ARBA00022980"/>
    </source>
</evidence>
<dbReference type="GeneID" id="29056752"/>
<keyword evidence="4 7" id="KW-0689">Ribosomal protein</keyword>
<geneLocation type="plastid" evidence="7"/>
<dbReference type="Gene3D" id="1.20.58.110">
    <property type="entry name" value="Ribosomal protein S20"/>
    <property type="match status" value="1"/>
</dbReference>
<dbReference type="GO" id="GO:0006412">
    <property type="term" value="P:translation"/>
    <property type="evidence" value="ECO:0007669"/>
    <property type="project" value="InterPro"/>
</dbReference>
<proteinExistence type="inferred from homology"/>
<dbReference type="GO" id="GO:0015935">
    <property type="term" value="C:small ribosomal subunit"/>
    <property type="evidence" value="ECO:0007669"/>
    <property type="project" value="TreeGrafter"/>
</dbReference>
<keyword evidence="3" id="KW-0694">RNA-binding</keyword>
<dbReference type="PANTHER" id="PTHR33398">
    <property type="entry name" value="30S RIBOSOMAL PROTEIN S20"/>
    <property type="match status" value="1"/>
</dbReference>
<gene>
    <name evidence="7" type="primary">rps20</name>
    <name evidence="7" type="ORF">Kuma_037</name>
</gene>
<dbReference type="NCBIfam" id="TIGR00029">
    <property type="entry name" value="S20"/>
    <property type="match status" value="1"/>
</dbReference>
<evidence type="ECO:0000313" key="7">
    <source>
        <dbReference type="EMBL" id="AOM67471.1"/>
    </source>
</evidence>
<dbReference type="SUPFAM" id="SSF46992">
    <property type="entry name" value="Ribosomal protein S20"/>
    <property type="match status" value="1"/>
</dbReference>
<evidence type="ECO:0000256" key="5">
    <source>
        <dbReference type="ARBA" id="ARBA00023274"/>
    </source>
</evidence>
<dbReference type="GO" id="GO:0005829">
    <property type="term" value="C:cytosol"/>
    <property type="evidence" value="ECO:0007669"/>
    <property type="project" value="TreeGrafter"/>
</dbReference>
<dbReference type="GO" id="GO:0070181">
    <property type="term" value="F:small ribosomal subunit rRNA binding"/>
    <property type="evidence" value="ECO:0007669"/>
    <property type="project" value="TreeGrafter"/>
</dbReference>
<dbReference type="PANTHER" id="PTHR33398:SF1">
    <property type="entry name" value="SMALL RIBOSOMAL SUBUNIT PROTEIN BS20C"/>
    <property type="match status" value="1"/>
</dbReference>
<dbReference type="InterPro" id="IPR036510">
    <property type="entry name" value="Ribosomal_bS20_sf"/>
</dbReference>
<keyword evidence="2" id="KW-0699">rRNA-binding</keyword>
<evidence type="ECO:0000256" key="3">
    <source>
        <dbReference type="ARBA" id="ARBA00022884"/>
    </source>
</evidence>